<dbReference type="Proteomes" id="UP001652662">
    <property type="component" value="Chromosome 1"/>
</dbReference>
<feature type="compositionally biased region" description="Gly residues" evidence="1">
    <location>
        <begin position="297"/>
        <end position="310"/>
    </location>
</feature>
<gene>
    <name evidence="3" type="primary">LOC139083297</name>
</gene>
<reference evidence="2" key="1">
    <citation type="submission" date="2025-05" db="UniProtKB">
        <authorList>
            <consortium name="RefSeq"/>
        </authorList>
    </citation>
    <scope>NUCLEOTIDE SEQUENCE [LARGE SCALE GENOMIC DNA]</scope>
</reference>
<protein>
    <submittedName>
        <fullName evidence="3">Basic proline-rich protein-like</fullName>
    </submittedName>
</protein>
<feature type="compositionally biased region" description="Low complexity" evidence="1">
    <location>
        <begin position="200"/>
        <end position="243"/>
    </location>
</feature>
<evidence type="ECO:0000313" key="3">
    <source>
        <dbReference type="RefSeq" id="XP_070474909.1"/>
    </source>
</evidence>
<organism evidence="2 3">
    <name type="scientific">Equus przewalskii</name>
    <name type="common">Przewalski's horse</name>
    <name type="synonym">Equus caballus przewalskii</name>
    <dbReference type="NCBI Taxonomy" id="9798"/>
    <lineage>
        <taxon>Eukaryota</taxon>
        <taxon>Metazoa</taxon>
        <taxon>Chordata</taxon>
        <taxon>Craniata</taxon>
        <taxon>Vertebrata</taxon>
        <taxon>Euteleostomi</taxon>
        <taxon>Mammalia</taxon>
        <taxon>Eutheria</taxon>
        <taxon>Laurasiatheria</taxon>
        <taxon>Perissodactyla</taxon>
        <taxon>Equidae</taxon>
        <taxon>Equus</taxon>
    </lineage>
</organism>
<dbReference type="RefSeq" id="XP_070474909.1">
    <property type="nucleotide sequence ID" value="XM_070618808.1"/>
</dbReference>
<feature type="compositionally biased region" description="Basic and acidic residues" evidence="1">
    <location>
        <begin position="175"/>
        <end position="185"/>
    </location>
</feature>
<evidence type="ECO:0000313" key="2">
    <source>
        <dbReference type="Proteomes" id="UP001652662"/>
    </source>
</evidence>
<name>A0ABM4PCJ7_EQUPR</name>
<feature type="compositionally biased region" description="Low complexity" evidence="1">
    <location>
        <begin position="148"/>
        <end position="158"/>
    </location>
</feature>
<reference evidence="3" key="2">
    <citation type="submission" date="2025-08" db="UniProtKB">
        <authorList>
            <consortium name="RefSeq"/>
        </authorList>
    </citation>
    <scope>IDENTIFICATION</scope>
    <source>
        <tissue evidence="3">Blood</tissue>
    </source>
</reference>
<feature type="region of interest" description="Disordered" evidence="1">
    <location>
        <begin position="31"/>
        <end position="370"/>
    </location>
</feature>
<feature type="compositionally biased region" description="Low complexity" evidence="1">
    <location>
        <begin position="359"/>
        <end position="370"/>
    </location>
</feature>
<feature type="compositionally biased region" description="Basic residues" evidence="1">
    <location>
        <begin position="326"/>
        <end position="337"/>
    </location>
</feature>
<proteinExistence type="predicted"/>
<evidence type="ECO:0000256" key="1">
    <source>
        <dbReference type="SAM" id="MobiDB-lite"/>
    </source>
</evidence>
<dbReference type="GeneID" id="139083297"/>
<feature type="compositionally biased region" description="Low complexity" evidence="1">
    <location>
        <begin position="126"/>
        <end position="140"/>
    </location>
</feature>
<sequence length="383" mass="39967">MAKSLRETSHIWLCVEASYPLGKTCLGCKRARRDDRQGSGVRPPRWKPLARLRTSVPGAQLPLPDTGIHGPAFPTGLPGSKGKSSQRGNARPDRGRVQPVSPRALSARQLKEASPCRAGPEGNFSAAPAGAGGRPWAVPRKPAPPAGRCPGPAAAPPRCAEEDAPPPRPPPPAARRPEGRARLRSPETAARPRPRPRPRGLPGLPAAPAAAGARRCPSPRAPTRAGSAGAAAVRPLGSSRARPGPTPRPRPPPLLARQRAGLRGKESERETAPAAAWPVPAPRPPSPCRRERAGSAGPLGSGPIGRGGPRGPGPVPPPRATPPPSNRRRRRWPRPRPRPPPARLTGAADAPPAPPPQLPGDAQLWPNSTSGLLTTSLSRLFSS</sequence>
<keyword evidence="2" id="KW-1185">Reference proteome</keyword>
<feature type="compositionally biased region" description="Pro residues" evidence="1">
    <location>
        <begin position="244"/>
        <end position="254"/>
    </location>
</feature>
<accession>A0ABM4PCJ7</accession>
<feature type="compositionally biased region" description="Pro residues" evidence="1">
    <location>
        <begin position="311"/>
        <end position="325"/>
    </location>
</feature>